<reference evidence="2" key="1">
    <citation type="submission" date="2018-11" db="EMBL/GenBank/DDBJ databases">
        <authorList>
            <person name="Alioto T."/>
            <person name="Alioto T."/>
        </authorList>
    </citation>
    <scope>NUCLEOTIDE SEQUENCE</scope>
</reference>
<evidence type="ECO:0000313" key="3">
    <source>
        <dbReference type="Proteomes" id="UP000596742"/>
    </source>
</evidence>
<dbReference type="OrthoDB" id="10064798at2759"/>
<dbReference type="AlphaFoldDB" id="A0A8B6HD90"/>
<dbReference type="Proteomes" id="UP000596742">
    <property type="component" value="Unassembled WGS sequence"/>
</dbReference>
<dbReference type="PANTHER" id="PTHR47642">
    <property type="entry name" value="ATP-DEPENDENT DNA HELICASE"/>
    <property type="match status" value="1"/>
</dbReference>
<dbReference type="InterPro" id="IPR025476">
    <property type="entry name" value="Helitron_helicase-like"/>
</dbReference>
<sequence length="293" mass="34308">MIRQIGIPAFFCSFSSADLRWSEIVESIMMQQGIAVNADELSWDEKCKILRSNPVTAARMFDHRFHLFLKTVIMSDAHPIGKVKDYFYRVEFQQRGSPHTHCLFWIEDAPLFEEDEDQKVIDFVDKYITCSIPSVDVDPELHKIVNAVQQHSKHHSKSCKKKGTNCRFNFPRPPSVHSFISRPTTDKDLTESDIKVYKDKLETVWKEIKDSELDDISTEKLFEKAGLSQKEFEKCFQYVTSRNTIVLKRKKTECFTNQYNAHLLRAWDANMDIQFVLDVFSCVVYIIKLYKQI</sequence>
<evidence type="ECO:0000313" key="2">
    <source>
        <dbReference type="EMBL" id="VDI77549.1"/>
    </source>
</evidence>
<evidence type="ECO:0000259" key="1">
    <source>
        <dbReference type="Pfam" id="PF14214"/>
    </source>
</evidence>
<proteinExistence type="predicted"/>
<protein>
    <recommendedName>
        <fullName evidence="1">Helitron helicase-like domain-containing protein</fullName>
    </recommendedName>
</protein>
<dbReference type="EMBL" id="UYJE01009863">
    <property type="protein sequence ID" value="VDI77549.1"/>
    <property type="molecule type" value="Genomic_DNA"/>
</dbReference>
<keyword evidence="3" id="KW-1185">Reference proteome</keyword>
<dbReference type="PANTHER" id="PTHR47642:SF3">
    <property type="entry name" value="ATP-DEPENDENT DNA HELICASE"/>
    <property type="match status" value="1"/>
</dbReference>
<dbReference type="Pfam" id="PF14214">
    <property type="entry name" value="Helitron_like_N"/>
    <property type="match status" value="1"/>
</dbReference>
<comment type="caution">
    <text evidence="2">The sequence shown here is derived from an EMBL/GenBank/DDBJ whole genome shotgun (WGS) entry which is preliminary data.</text>
</comment>
<feature type="domain" description="Helitron helicase-like" evidence="1">
    <location>
        <begin position="1"/>
        <end position="103"/>
    </location>
</feature>
<gene>
    <name evidence="2" type="ORF">MGAL_10B017589</name>
</gene>
<organism evidence="2 3">
    <name type="scientific">Mytilus galloprovincialis</name>
    <name type="common">Mediterranean mussel</name>
    <dbReference type="NCBI Taxonomy" id="29158"/>
    <lineage>
        <taxon>Eukaryota</taxon>
        <taxon>Metazoa</taxon>
        <taxon>Spiralia</taxon>
        <taxon>Lophotrochozoa</taxon>
        <taxon>Mollusca</taxon>
        <taxon>Bivalvia</taxon>
        <taxon>Autobranchia</taxon>
        <taxon>Pteriomorphia</taxon>
        <taxon>Mytilida</taxon>
        <taxon>Mytiloidea</taxon>
        <taxon>Mytilidae</taxon>
        <taxon>Mytilinae</taxon>
        <taxon>Mytilus</taxon>
    </lineage>
</organism>
<name>A0A8B6HD90_MYTGA</name>
<dbReference type="InterPro" id="IPR051055">
    <property type="entry name" value="PIF1_helicase"/>
</dbReference>
<accession>A0A8B6HD90</accession>